<feature type="signal peptide" evidence="3">
    <location>
        <begin position="1"/>
        <end position="22"/>
    </location>
</feature>
<evidence type="ECO:0000256" key="3">
    <source>
        <dbReference type="SAM" id="SignalP"/>
    </source>
</evidence>
<dbReference type="OrthoDB" id="7654019at2759"/>
<evidence type="ECO:0000313" key="4">
    <source>
        <dbReference type="EMBL" id="KOC70813.1"/>
    </source>
</evidence>
<accession>A0A0L7RJ27</accession>
<evidence type="ECO:0000256" key="1">
    <source>
        <dbReference type="SAM" id="MobiDB-lite"/>
    </source>
</evidence>
<reference evidence="4 5" key="1">
    <citation type="submission" date="2015-07" db="EMBL/GenBank/DDBJ databases">
        <title>The genome of Habropoda laboriosa.</title>
        <authorList>
            <person name="Pan H."/>
            <person name="Kapheim K."/>
        </authorList>
    </citation>
    <scope>NUCLEOTIDE SEQUENCE [LARGE SCALE GENOMIC DNA]</scope>
    <source>
        <strain evidence="4">0110345459</strain>
    </source>
</reference>
<keyword evidence="2" id="KW-1133">Transmembrane helix</keyword>
<protein>
    <submittedName>
        <fullName evidence="4">Uncharacterized protein</fullName>
    </submittedName>
</protein>
<name>A0A0L7RJ27_9HYME</name>
<keyword evidence="2" id="KW-0812">Transmembrane</keyword>
<evidence type="ECO:0000313" key="5">
    <source>
        <dbReference type="Proteomes" id="UP000053825"/>
    </source>
</evidence>
<keyword evidence="2" id="KW-0472">Membrane</keyword>
<keyword evidence="5" id="KW-1185">Reference proteome</keyword>
<evidence type="ECO:0000256" key="2">
    <source>
        <dbReference type="SAM" id="Phobius"/>
    </source>
</evidence>
<sequence>MFHSSTMKILPLSSLFVASIIAQDVKTMVFPFSGNGSAAESPSSIESTFRPDMTRSSEPLARPPTVPANYFLPSPQRTYINHRSDSLPYVYEHPHFGYHPVAHSIDYPVGPSSKQLVIVSFIGLLLLFAIVQNTIATAKRRDILTDALSARSKRELYSAYHFNSVTPEQEDVLNEDARIRCIQRTVCLENRRLSKAFGATGKILAKYLTRGVEKSLKPTSGWDRLVRDAGEAGIRGEDCEVLYRDCEEDRRSMGT</sequence>
<dbReference type="AlphaFoldDB" id="A0A0L7RJ27"/>
<gene>
    <name evidence="4" type="ORF">WH47_02079</name>
</gene>
<feature type="region of interest" description="Disordered" evidence="1">
    <location>
        <begin position="35"/>
        <end position="62"/>
    </location>
</feature>
<feature type="transmembrane region" description="Helical" evidence="2">
    <location>
        <begin position="116"/>
        <end position="135"/>
    </location>
</feature>
<dbReference type="Proteomes" id="UP000053825">
    <property type="component" value="Unassembled WGS sequence"/>
</dbReference>
<dbReference type="EMBL" id="KQ414582">
    <property type="protein sequence ID" value="KOC70813.1"/>
    <property type="molecule type" value="Genomic_DNA"/>
</dbReference>
<proteinExistence type="predicted"/>
<organism evidence="4 5">
    <name type="scientific">Habropoda laboriosa</name>
    <dbReference type="NCBI Taxonomy" id="597456"/>
    <lineage>
        <taxon>Eukaryota</taxon>
        <taxon>Metazoa</taxon>
        <taxon>Ecdysozoa</taxon>
        <taxon>Arthropoda</taxon>
        <taxon>Hexapoda</taxon>
        <taxon>Insecta</taxon>
        <taxon>Pterygota</taxon>
        <taxon>Neoptera</taxon>
        <taxon>Endopterygota</taxon>
        <taxon>Hymenoptera</taxon>
        <taxon>Apocrita</taxon>
        <taxon>Aculeata</taxon>
        <taxon>Apoidea</taxon>
        <taxon>Anthophila</taxon>
        <taxon>Apidae</taxon>
        <taxon>Habropoda</taxon>
    </lineage>
</organism>
<keyword evidence="3" id="KW-0732">Signal</keyword>
<feature type="chain" id="PRO_5005575487" evidence="3">
    <location>
        <begin position="23"/>
        <end position="255"/>
    </location>
</feature>
<feature type="compositionally biased region" description="Polar residues" evidence="1">
    <location>
        <begin position="35"/>
        <end position="47"/>
    </location>
</feature>